<accession>A0A1W6N321</accession>
<dbReference type="RefSeq" id="WP_085783670.1">
    <property type="nucleotide sequence ID" value="NZ_CP008743.1"/>
</dbReference>
<organism evidence="3 4">
    <name type="scientific">Candidatus Nucleicultrix amoebiphila FS5</name>
    <dbReference type="NCBI Taxonomy" id="1414854"/>
    <lineage>
        <taxon>Bacteria</taxon>
        <taxon>Pseudomonadati</taxon>
        <taxon>Pseudomonadota</taxon>
        <taxon>Alphaproteobacteria</taxon>
        <taxon>Holosporales</taxon>
        <taxon>Candidatus Nucleicultricaceae</taxon>
        <taxon>Candidatus Nucleicultrix</taxon>
    </lineage>
</organism>
<feature type="coiled-coil region" evidence="1">
    <location>
        <begin position="313"/>
        <end position="340"/>
    </location>
</feature>
<dbReference type="STRING" id="1414854.GQ61_01925"/>
<protein>
    <submittedName>
        <fullName evidence="3">Uncharacterized protein</fullName>
    </submittedName>
</protein>
<feature type="chain" id="PRO_5012754889" evidence="2">
    <location>
        <begin position="31"/>
        <end position="401"/>
    </location>
</feature>
<dbReference type="KEGG" id="naf:GQ61_01925"/>
<name>A0A1W6N321_9PROT</name>
<dbReference type="EMBL" id="CP008743">
    <property type="protein sequence ID" value="ARN84297.1"/>
    <property type="molecule type" value="Genomic_DNA"/>
</dbReference>
<keyword evidence="4" id="KW-1185">Reference proteome</keyword>
<feature type="signal peptide" evidence="2">
    <location>
        <begin position="1"/>
        <end position="30"/>
    </location>
</feature>
<evidence type="ECO:0000256" key="1">
    <source>
        <dbReference type="SAM" id="Coils"/>
    </source>
</evidence>
<keyword evidence="2" id="KW-0732">Signal</keyword>
<keyword evidence="1" id="KW-0175">Coiled coil</keyword>
<evidence type="ECO:0000313" key="3">
    <source>
        <dbReference type="EMBL" id="ARN84297.1"/>
    </source>
</evidence>
<gene>
    <name evidence="3" type="ORF">GQ61_01925</name>
</gene>
<evidence type="ECO:0000256" key="2">
    <source>
        <dbReference type="SAM" id="SignalP"/>
    </source>
</evidence>
<dbReference type="Proteomes" id="UP000237351">
    <property type="component" value="Chromosome"/>
</dbReference>
<reference evidence="3 4" key="1">
    <citation type="submission" date="2014-06" db="EMBL/GenBank/DDBJ databases">
        <title>The genome of the endonuclear symbiont Nucleicultrix amoebiphila.</title>
        <authorList>
            <person name="Schulz F."/>
            <person name="Horn M."/>
        </authorList>
    </citation>
    <scope>NUCLEOTIDE SEQUENCE [LARGE SCALE GENOMIC DNA]</scope>
    <source>
        <strain evidence="3 4">FS5</strain>
    </source>
</reference>
<sequence>MLLKKLKYALLTGVAAVALLSSSYVSPVSATSVQEELENVFAYSQLSVQAYRTDMVKPLDVYEFRDYLKKKIALNDVADLGTIVTFKHTSGHKVEITDADKFRPVFKELMTEAADKWARLIISGIAILSDATYKETNPDDFDQLVLTNLSQFNGKTKQKSKDFVGKKKVWNPFIGKSIGLRIENELGEEEAFFPLCDTIVQHIMQGTITSADGKLTVPGKVVFKSYLKMAWDAFHDTFEEKSGLYKAQMEFIKEQNDRSIQVKTKASIGEEALRKLAPLKVVVKPEDSSFILSVPTSGGIAEFKKPKDVTKELDEAVDEFEKIEQESETHKKRSEQLEQELILEKAKPTSRWGTFTVPKNGTMVSSQGFSFIYNGSSIIVFSSFGVFPWNISIDGPLPPLS</sequence>
<proteinExistence type="predicted"/>
<dbReference type="AlphaFoldDB" id="A0A1W6N321"/>
<evidence type="ECO:0000313" key="4">
    <source>
        <dbReference type="Proteomes" id="UP000237351"/>
    </source>
</evidence>